<proteinExistence type="predicted"/>
<feature type="domain" description="3-keto-alpha-glucoside-1,2-lyase/3-keto-2-hydroxy-glucal hydratase" evidence="1">
    <location>
        <begin position="33"/>
        <end position="261"/>
    </location>
</feature>
<evidence type="ECO:0000259" key="1">
    <source>
        <dbReference type="Pfam" id="PF06439"/>
    </source>
</evidence>
<dbReference type="InterPro" id="IPR010496">
    <property type="entry name" value="AL/BT2_dom"/>
</dbReference>
<name>A0ABT7WC30_9FLAO</name>
<gene>
    <name evidence="2" type="ORF">QU605_03250</name>
</gene>
<evidence type="ECO:0000313" key="2">
    <source>
        <dbReference type="EMBL" id="MDM9630469.1"/>
    </source>
</evidence>
<dbReference type="Gene3D" id="2.60.120.560">
    <property type="entry name" value="Exo-inulinase, domain 1"/>
    <property type="match status" value="1"/>
</dbReference>
<comment type="caution">
    <text evidence="2">The sequence shown here is derived from an EMBL/GenBank/DDBJ whole genome shotgun (WGS) entry which is preliminary data.</text>
</comment>
<dbReference type="PROSITE" id="PS51257">
    <property type="entry name" value="PROKAR_LIPOPROTEIN"/>
    <property type="match status" value="1"/>
</dbReference>
<dbReference type="Pfam" id="PF06439">
    <property type="entry name" value="3keto-disac_hyd"/>
    <property type="match status" value="1"/>
</dbReference>
<protein>
    <submittedName>
        <fullName evidence="2">DUF1080 domain-containing protein</fullName>
    </submittedName>
</protein>
<evidence type="ECO:0000313" key="3">
    <source>
        <dbReference type="Proteomes" id="UP001174839"/>
    </source>
</evidence>
<sequence>MKTTYRGYFTALMAVILLFGCRNFQKEAEVEAQWVPLFNGKDLTGWDIKIRGFELGVNYRNTFRVENGLLKVSYDDYDTFNEEFGHLFYQHPFSSYRLRVEYRFVGDQVPDGPGWALRNNGLMLHSQSAQSMGVDQDFPISLEAQLLGGAPEGERSTMNLCTPGSNVVMQGELREAHCIDSRSKTYRGDGWVTAEVIVYRDSVIHHLVEGDTVLTYSHPVMGGGAISGYDSKVYIEGKPMTSGYIAIQAESHPTEFRKIELMELDPK</sequence>
<accession>A0ABT7WC30</accession>
<keyword evidence="3" id="KW-1185">Reference proteome</keyword>
<dbReference type="EMBL" id="JAUDUY010000001">
    <property type="protein sequence ID" value="MDM9630469.1"/>
    <property type="molecule type" value="Genomic_DNA"/>
</dbReference>
<reference evidence="2" key="1">
    <citation type="submission" date="2023-06" db="EMBL/GenBank/DDBJ databases">
        <title>Robiginitalea aurantiacus sp. nov. and Algoriphagus sediminis sp. nov., isolated from coastal sediment.</title>
        <authorList>
            <person name="Zhou Z.Y."/>
            <person name="An J."/>
            <person name="Jia Y.W."/>
            <person name="Du Z.J."/>
        </authorList>
    </citation>
    <scope>NUCLEOTIDE SEQUENCE</scope>
    <source>
        <strain evidence="2">M39</strain>
    </source>
</reference>
<organism evidence="2 3">
    <name type="scientific">Robiginitalea aurantiaca</name>
    <dbReference type="NCBI Taxonomy" id="3056915"/>
    <lineage>
        <taxon>Bacteria</taxon>
        <taxon>Pseudomonadati</taxon>
        <taxon>Bacteroidota</taxon>
        <taxon>Flavobacteriia</taxon>
        <taxon>Flavobacteriales</taxon>
        <taxon>Flavobacteriaceae</taxon>
        <taxon>Robiginitalea</taxon>
    </lineage>
</organism>
<dbReference type="RefSeq" id="WP_289723824.1">
    <property type="nucleotide sequence ID" value="NZ_JAUDUY010000001.1"/>
</dbReference>
<dbReference type="Proteomes" id="UP001174839">
    <property type="component" value="Unassembled WGS sequence"/>
</dbReference>